<dbReference type="Pfam" id="PF00561">
    <property type="entry name" value="Abhydrolase_1"/>
    <property type="match status" value="1"/>
</dbReference>
<dbReference type="PANTHER" id="PTHR43798">
    <property type="entry name" value="MONOACYLGLYCEROL LIPASE"/>
    <property type="match status" value="1"/>
</dbReference>
<accession>A0ABQ3J123</accession>
<proteinExistence type="predicted"/>
<dbReference type="InterPro" id="IPR050266">
    <property type="entry name" value="AB_hydrolase_sf"/>
</dbReference>
<dbReference type="EMBL" id="BNCH01000003">
    <property type="protein sequence ID" value="GHE97820.1"/>
    <property type="molecule type" value="Genomic_DNA"/>
</dbReference>
<dbReference type="RefSeq" id="WP_191286179.1">
    <property type="nucleotide sequence ID" value="NZ_BNCH01000003.1"/>
</dbReference>
<gene>
    <name evidence="2" type="ORF">GCM10016455_18020</name>
</gene>
<dbReference type="PANTHER" id="PTHR43798:SF33">
    <property type="entry name" value="HYDROLASE, PUTATIVE (AFU_ORTHOLOGUE AFUA_2G14860)-RELATED"/>
    <property type="match status" value="1"/>
</dbReference>
<organism evidence="2 3">
    <name type="scientific">Aliiroseovarius zhejiangensis</name>
    <dbReference type="NCBI Taxonomy" id="1632025"/>
    <lineage>
        <taxon>Bacteria</taxon>
        <taxon>Pseudomonadati</taxon>
        <taxon>Pseudomonadota</taxon>
        <taxon>Alphaproteobacteria</taxon>
        <taxon>Rhodobacterales</taxon>
        <taxon>Paracoccaceae</taxon>
        <taxon>Aliiroseovarius</taxon>
    </lineage>
</organism>
<protein>
    <submittedName>
        <fullName evidence="2">Dihydrolipoamide acetyltransferase</fullName>
    </submittedName>
</protein>
<keyword evidence="3" id="KW-1185">Reference proteome</keyword>
<evidence type="ECO:0000259" key="1">
    <source>
        <dbReference type="Pfam" id="PF00561"/>
    </source>
</evidence>
<dbReference type="Proteomes" id="UP000609802">
    <property type="component" value="Unassembled WGS sequence"/>
</dbReference>
<dbReference type="PRINTS" id="PR00111">
    <property type="entry name" value="ABHYDROLASE"/>
</dbReference>
<comment type="caution">
    <text evidence="2">The sequence shown here is derived from an EMBL/GenBank/DDBJ whole genome shotgun (WGS) entry which is preliminary data.</text>
</comment>
<dbReference type="InterPro" id="IPR029058">
    <property type="entry name" value="AB_hydrolase_fold"/>
</dbReference>
<feature type="domain" description="AB hydrolase-1" evidence="1">
    <location>
        <begin position="24"/>
        <end position="256"/>
    </location>
</feature>
<evidence type="ECO:0000313" key="2">
    <source>
        <dbReference type="EMBL" id="GHE97820.1"/>
    </source>
</evidence>
<dbReference type="Gene3D" id="3.40.50.1820">
    <property type="entry name" value="alpha/beta hydrolase"/>
    <property type="match status" value="1"/>
</dbReference>
<dbReference type="InterPro" id="IPR000073">
    <property type="entry name" value="AB_hydrolase_1"/>
</dbReference>
<name>A0ABQ3J123_9RHOB</name>
<dbReference type="SUPFAM" id="SSF53474">
    <property type="entry name" value="alpha/beta-Hydrolases"/>
    <property type="match status" value="1"/>
</dbReference>
<evidence type="ECO:0000313" key="3">
    <source>
        <dbReference type="Proteomes" id="UP000609802"/>
    </source>
</evidence>
<reference evidence="3" key="1">
    <citation type="journal article" date="2019" name="Int. J. Syst. Evol. Microbiol.">
        <title>The Global Catalogue of Microorganisms (GCM) 10K type strain sequencing project: providing services to taxonomists for standard genome sequencing and annotation.</title>
        <authorList>
            <consortium name="The Broad Institute Genomics Platform"/>
            <consortium name="The Broad Institute Genome Sequencing Center for Infectious Disease"/>
            <person name="Wu L."/>
            <person name="Ma J."/>
        </authorList>
    </citation>
    <scope>NUCLEOTIDE SEQUENCE [LARGE SCALE GENOMIC DNA]</scope>
    <source>
        <strain evidence="3">KCTC 42443</strain>
    </source>
</reference>
<sequence length="276" mass="29682">MTLQTLAGHQTYWHRSGNGSRSALMIHCSLAHSGAWRGVERQLADLLTMVALDLPGHGRSADWDGVGDFQDTAVIITEALWDQECPGPIDLIGHSFGGTIALRLAQRRPDLVRSLTLFEPVVFAAARGSKAFADNLDVMNGPFAAALDAGDRMKAAHIFNTMWGRDSAWQALPISQREDMAKRIHLIPAANAVIYADVHGQVAPGALERVNMPVLLMEGTRSPALVGAVHDVLEARLPDVQRHVIDGAGHMAPITHAGEVAGLMSAFLRETESLVG</sequence>